<evidence type="ECO:0000256" key="15">
    <source>
        <dbReference type="SAM" id="MobiDB-lite"/>
    </source>
</evidence>
<keyword evidence="2 13" id="KW-0444">Lipid biosynthesis</keyword>
<feature type="transmembrane region" description="Helical" evidence="13 14">
    <location>
        <begin position="459"/>
        <end position="479"/>
    </location>
</feature>
<comment type="caution">
    <text evidence="13 14">Lacks conserved residue(s) required for the propagation of feature annotation.</text>
</comment>
<feature type="region of interest" description="Disordered" evidence="15">
    <location>
        <begin position="689"/>
        <end position="714"/>
    </location>
</feature>
<evidence type="ECO:0000256" key="10">
    <source>
        <dbReference type="ARBA" id="ARBA00023136"/>
    </source>
</evidence>
<evidence type="ECO:0000256" key="1">
    <source>
        <dbReference type="ARBA" id="ARBA00004127"/>
    </source>
</evidence>
<evidence type="ECO:0000256" key="13">
    <source>
        <dbReference type="HAMAP-Rule" id="MF_03217"/>
    </source>
</evidence>
<dbReference type="EMBL" id="JBBPEH010000005">
    <property type="protein sequence ID" value="KAK7538093.1"/>
    <property type="molecule type" value="Genomic_DNA"/>
</dbReference>
<dbReference type="PROSITE" id="PS51598">
    <property type="entry name" value="SAM_CHO2"/>
    <property type="match status" value="1"/>
</dbReference>
<dbReference type="PANTHER" id="PTHR32138:SF0">
    <property type="entry name" value="PHOSPHATIDYLETHANOLAMINE N-METHYLTRANSFERASE"/>
    <property type="match status" value="1"/>
</dbReference>
<evidence type="ECO:0000256" key="14">
    <source>
        <dbReference type="RuleBase" id="RU361122"/>
    </source>
</evidence>
<keyword evidence="9 13" id="KW-0443">Lipid metabolism</keyword>
<comment type="subcellular location">
    <subcellularLocation>
        <location evidence="1">Endomembrane system</location>
        <topology evidence="1">Multi-pass membrane protein</topology>
    </subcellularLocation>
    <subcellularLocation>
        <location evidence="13 14">Endoplasmic reticulum membrane</location>
        <topology evidence="13 14">Multi-pass membrane protein</topology>
    </subcellularLocation>
</comment>
<dbReference type="Pfam" id="PF04191">
    <property type="entry name" value="PEMT"/>
    <property type="match status" value="2"/>
</dbReference>
<dbReference type="PANTHER" id="PTHR32138">
    <property type="entry name" value="PHOSPHATIDYLETHANOLAMINE N-METHYLTRANSFERASE"/>
    <property type="match status" value="1"/>
</dbReference>
<evidence type="ECO:0000256" key="7">
    <source>
        <dbReference type="ARBA" id="ARBA00022824"/>
    </source>
</evidence>
<evidence type="ECO:0000256" key="3">
    <source>
        <dbReference type="ARBA" id="ARBA00022603"/>
    </source>
</evidence>
<keyword evidence="8 13" id="KW-1133">Transmembrane helix</keyword>
<comment type="catalytic activity">
    <reaction evidence="13 14">
        <text>a 1,2-diacyl-sn-glycero-3-phosphoethanolamine + S-adenosyl-L-methionine = a 1,2-diacyl-sn-glycero-3-phospho-N-methylethanolamine + S-adenosyl-L-homocysteine + H(+)</text>
        <dbReference type="Rhea" id="RHEA:11164"/>
        <dbReference type="ChEBI" id="CHEBI:15378"/>
        <dbReference type="ChEBI" id="CHEBI:57856"/>
        <dbReference type="ChEBI" id="CHEBI:59789"/>
        <dbReference type="ChEBI" id="CHEBI:64573"/>
        <dbReference type="ChEBI" id="CHEBI:64612"/>
        <dbReference type="EC" id="2.1.1.17"/>
    </reaction>
</comment>
<dbReference type="HAMAP" id="MF_03217">
    <property type="entry name" value="PEMT"/>
    <property type="match status" value="1"/>
</dbReference>
<comment type="similarity">
    <text evidence="13 14">Belongs to the class VI-like SAM-binding methyltransferase superfamily. CHO2 family.</text>
</comment>
<keyword evidence="5 13" id="KW-0949">S-adenosyl-L-methionine</keyword>
<sequence length="965" mass="108845">MPGSETPGTAPELRQRRGNQDADDARERVMELNGAAEGKEKKTYGRTPDGTIFTVPHTDDMVSQLLSPTQPKNLSDALILAVLAGHMLAYYLLPRSWRIPAFAVVFLFWRAGYNVGLGYLLQIQSEHRRLVTWAKKSHIFEHPDAGRNPYPRLYQLLKKEMETKIPKDYKFEEAPIEYNTWLVFRRLVDLILMCDFVSYCLFATACGGPPEGETWPVGFARWAAGVALVLFNLWVKLDAHRVVKDFAWYWGDFFYLIDQELTFDGVFEMAPHPMYSVGYAGFYGISLMAASYKVLFISIIAHAAQFAFLALVENPHIEKTYNPPPPPKKRTLTSGDADAARPKTPLLDAGHVNGAPPLASAAQPSPVHQLLGWQNMDLHRLTNLSVVLFQLYMVAFTLLTPNTPFYQALFIAHAVAWRIWYNFGLGTILNMQSNRKSWTRHFIKYGESTEEAWRQWKGLYYLSTSMCHASFIAAAWKMYSLPPDWEYGMALLRHVLGAALMALQIWTSVSVYESLGEFGWFYGDFFFDQTPKLNYSGIYRFLNNPERFLGLAGIWSAVVLTWNKPIFFVALLSHILQLLHIQCVEVPHMQRLYGQSLRQDSGISKTLKRSLPSPIRHWQGNVDRVLGDTAEFFEEFIEAARPKLAAGVETFVKDTTALFKSYPARISITRVAPDLAGLDPKDYSIQVEGTPSSILAEQERRSGREGESARAPARRSGSFKTLLFEYGAPIKVKWTAPLNHSKKDWIGLYMVSDNASREVTRVSSQGRWIATTPGAYDSVRADQGILVSDQLVSSASRTDGEAKDCLCGEMEFAGDKLWWTTGVFEFRYHHDGKHNVMAISLPFEIRIARFDADDAELDPDTASIRGAVEQALLPVVRNCFDRDPQIAPEDVADGFGALVERDGKFARRVVYAVQQMFGIEFAPEVVRADGCVRNLAWRICNAKKVLAPYSMQSSDGSTTPCEVKY</sequence>
<feature type="compositionally biased region" description="Basic and acidic residues" evidence="15">
    <location>
        <begin position="13"/>
        <end position="25"/>
    </location>
</feature>
<evidence type="ECO:0000256" key="4">
    <source>
        <dbReference type="ARBA" id="ARBA00022679"/>
    </source>
</evidence>
<keyword evidence="4 13" id="KW-0808">Transferase</keyword>
<comment type="pathway">
    <text evidence="13 14">Phospholipid metabolism; phosphatidylcholine biosynthesis.</text>
</comment>
<name>A0ABR1LSC4_9PEZI</name>
<organism evidence="16 17">
    <name type="scientific">Phyllosticta citribraziliensis</name>
    <dbReference type="NCBI Taxonomy" id="989973"/>
    <lineage>
        <taxon>Eukaryota</taxon>
        <taxon>Fungi</taxon>
        <taxon>Dikarya</taxon>
        <taxon>Ascomycota</taxon>
        <taxon>Pezizomycotina</taxon>
        <taxon>Dothideomycetes</taxon>
        <taxon>Dothideomycetes incertae sedis</taxon>
        <taxon>Botryosphaeriales</taxon>
        <taxon>Phyllostictaceae</taxon>
        <taxon>Phyllosticta</taxon>
    </lineage>
</organism>
<keyword evidence="3 13" id="KW-0489">Methyltransferase</keyword>
<comment type="caution">
    <text evidence="16">The sequence shown here is derived from an EMBL/GenBank/DDBJ whole genome shotgun (WGS) entry which is preliminary data.</text>
</comment>
<keyword evidence="6 13" id="KW-0812">Transmembrane</keyword>
<feature type="transmembrane region" description="Helical" evidence="13 14">
    <location>
        <begin position="405"/>
        <end position="429"/>
    </location>
</feature>
<dbReference type="InterPro" id="IPR007318">
    <property type="entry name" value="Phopholipid_MeTrfase"/>
</dbReference>
<dbReference type="GeneID" id="92035866"/>
<dbReference type="EC" id="2.1.1.17" evidence="13 14"/>
<keyword evidence="12 13" id="KW-1208">Phospholipid metabolism</keyword>
<feature type="compositionally biased region" description="Basic and acidic residues" evidence="15">
    <location>
        <begin position="697"/>
        <end position="708"/>
    </location>
</feature>
<feature type="transmembrane region" description="Helical" evidence="13 14">
    <location>
        <begin position="217"/>
        <end position="235"/>
    </location>
</feature>
<feature type="transmembrane region" description="Helical" evidence="13 14">
    <location>
        <begin position="491"/>
        <end position="512"/>
    </location>
</feature>
<feature type="region of interest" description="Disordered" evidence="15">
    <location>
        <begin position="1"/>
        <end position="25"/>
    </location>
</feature>
<evidence type="ECO:0000256" key="12">
    <source>
        <dbReference type="ARBA" id="ARBA00023264"/>
    </source>
</evidence>
<evidence type="ECO:0000256" key="5">
    <source>
        <dbReference type="ARBA" id="ARBA00022691"/>
    </source>
</evidence>
<protein>
    <recommendedName>
        <fullName evidence="13 14">Phosphatidylethanolamine N-methyltransferase</fullName>
        <shortName evidence="13">PE methyltransferase</shortName>
        <shortName evidence="13 14">PEAMT</shortName>
        <shortName evidence="13">PEMT</shortName>
        <ecNumber evidence="13 14">2.1.1.17</ecNumber>
    </recommendedName>
</protein>
<feature type="transmembrane region" description="Helical" evidence="13 14">
    <location>
        <begin position="74"/>
        <end position="93"/>
    </location>
</feature>
<reference evidence="16 17" key="1">
    <citation type="submission" date="2024-04" db="EMBL/GenBank/DDBJ databases">
        <title>Phyllosticta paracitricarpa is synonymous to the EU quarantine fungus P. citricarpa based on phylogenomic analyses.</title>
        <authorList>
            <consortium name="Lawrence Berkeley National Laboratory"/>
            <person name="Van ingen-buijs V.A."/>
            <person name="Van westerhoven A.C."/>
            <person name="Haridas S."/>
            <person name="Skiadas P."/>
            <person name="Martin F."/>
            <person name="Groenewald J.Z."/>
            <person name="Crous P.W."/>
            <person name="Seidl M.F."/>
        </authorList>
    </citation>
    <scope>NUCLEOTIDE SEQUENCE [LARGE SCALE GENOMIC DNA]</scope>
    <source>
        <strain evidence="16 17">CPC 17464</strain>
    </source>
</reference>
<gene>
    <name evidence="16" type="ORF">J3D65DRAFT_666800</name>
</gene>
<evidence type="ECO:0000256" key="2">
    <source>
        <dbReference type="ARBA" id="ARBA00022516"/>
    </source>
</evidence>
<evidence type="ECO:0000313" key="16">
    <source>
        <dbReference type="EMBL" id="KAK7538093.1"/>
    </source>
</evidence>
<feature type="transmembrane region" description="Helical" evidence="13 14">
    <location>
        <begin position="548"/>
        <end position="572"/>
    </location>
</feature>
<dbReference type="PIRSF" id="PIRSF000383">
    <property type="entry name" value="PEAMT"/>
    <property type="match status" value="1"/>
</dbReference>
<dbReference type="InterPro" id="IPR016219">
    <property type="entry name" value="Phosphatid-EA_MeTrfase_fun"/>
</dbReference>
<keyword evidence="10 13" id="KW-0472">Membrane</keyword>
<proteinExistence type="inferred from homology"/>
<evidence type="ECO:0000313" key="17">
    <source>
        <dbReference type="Proteomes" id="UP001360953"/>
    </source>
</evidence>
<evidence type="ECO:0000256" key="9">
    <source>
        <dbReference type="ARBA" id="ARBA00023098"/>
    </source>
</evidence>
<evidence type="ECO:0000256" key="11">
    <source>
        <dbReference type="ARBA" id="ARBA00023209"/>
    </source>
</evidence>
<evidence type="ECO:0000256" key="8">
    <source>
        <dbReference type="ARBA" id="ARBA00022989"/>
    </source>
</evidence>
<dbReference type="RefSeq" id="XP_066655780.1">
    <property type="nucleotide sequence ID" value="XM_066802960.1"/>
</dbReference>
<accession>A0ABR1LSC4</accession>
<feature type="transmembrane region" description="Helical" evidence="13 14">
    <location>
        <begin position="99"/>
        <end position="121"/>
    </location>
</feature>
<evidence type="ECO:0000256" key="6">
    <source>
        <dbReference type="ARBA" id="ARBA00022692"/>
    </source>
</evidence>
<dbReference type="Proteomes" id="UP001360953">
    <property type="component" value="Unassembled WGS sequence"/>
</dbReference>
<feature type="transmembrane region" description="Helical" evidence="13 14">
    <location>
        <begin position="381"/>
        <end position="399"/>
    </location>
</feature>
<keyword evidence="17" id="KW-1185">Reference proteome</keyword>
<comment type="function">
    <text evidence="13 14">Catalyzes the first step of the methylation pathway of phosphatidylcholine biosynthesis, the SAM-dependent methylation of phosphatidylethanolamine (PE) to phosphatidylmonomethylethanolamine (PMME).</text>
</comment>
<keyword evidence="7 13" id="KW-0256">Endoplasmic reticulum</keyword>
<keyword evidence="11 13" id="KW-0594">Phospholipid biosynthesis</keyword>